<evidence type="ECO:0000313" key="2">
    <source>
        <dbReference type="EMBL" id="MBU9727202.1"/>
    </source>
</evidence>
<sequence length="114" mass="13120">MGNSKKRRCNRILIRKFGILVFSFCLLAALSISLGVSVKAEGHADPDVSYKYFKSIQVEAGDTLWSIAQEYCSEEYPSLDRYMRELVSMNHLENEYIQAGQYITVPYYSNDFVK</sequence>
<evidence type="ECO:0000259" key="1">
    <source>
        <dbReference type="PROSITE" id="PS51782"/>
    </source>
</evidence>
<reference evidence="2 3" key="1">
    <citation type="submission" date="2021-06" db="EMBL/GenBank/DDBJ databases">
        <title>Description of novel taxa of the family Lachnospiraceae.</title>
        <authorList>
            <person name="Chaplin A.V."/>
            <person name="Sokolova S.R."/>
            <person name="Pikina A.P."/>
            <person name="Korzhanova M."/>
            <person name="Belova V."/>
            <person name="Korostin D."/>
            <person name="Efimov B.A."/>
        </authorList>
    </citation>
    <scope>NUCLEOTIDE SEQUENCE [LARGE SCALE GENOMIC DNA]</scope>
    <source>
        <strain evidence="2 3">ASD4241</strain>
    </source>
</reference>
<organism evidence="2 3">
    <name type="scientific">Diplocloster modestus</name>
    <dbReference type="NCBI Taxonomy" id="2850322"/>
    <lineage>
        <taxon>Bacteria</taxon>
        <taxon>Bacillati</taxon>
        <taxon>Bacillota</taxon>
        <taxon>Clostridia</taxon>
        <taxon>Lachnospirales</taxon>
        <taxon>Lachnospiraceae</taxon>
        <taxon>Diplocloster</taxon>
    </lineage>
</organism>
<dbReference type="InterPro" id="IPR036779">
    <property type="entry name" value="LysM_dom_sf"/>
</dbReference>
<accession>A0ABS6K9K6</accession>
<dbReference type="InterPro" id="IPR018392">
    <property type="entry name" value="LysM"/>
</dbReference>
<keyword evidence="3" id="KW-1185">Reference proteome</keyword>
<dbReference type="SMART" id="SM00257">
    <property type="entry name" value="LysM"/>
    <property type="match status" value="1"/>
</dbReference>
<evidence type="ECO:0000313" key="3">
    <source>
        <dbReference type="Proteomes" id="UP001314681"/>
    </source>
</evidence>
<dbReference type="Pfam" id="PF01476">
    <property type="entry name" value="LysM"/>
    <property type="match status" value="1"/>
</dbReference>
<comment type="caution">
    <text evidence="2">The sequence shown here is derived from an EMBL/GenBank/DDBJ whole genome shotgun (WGS) entry which is preliminary data.</text>
</comment>
<name>A0ABS6K9K6_9FIRM</name>
<dbReference type="Gene3D" id="3.10.350.10">
    <property type="entry name" value="LysM domain"/>
    <property type="match status" value="1"/>
</dbReference>
<dbReference type="Proteomes" id="UP001314681">
    <property type="component" value="Unassembled WGS sequence"/>
</dbReference>
<proteinExistence type="predicted"/>
<dbReference type="EMBL" id="JAHQCX010000009">
    <property type="protein sequence ID" value="MBU9727202.1"/>
    <property type="molecule type" value="Genomic_DNA"/>
</dbReference>
<dbReference type="PROSITE" id="PS51782">
    <property type="entry name" value="LYSM"/>
    <property type="match status" value="1"/>
</dbReference>
<feature type="domain" description="LysM" evidence="1">
    <location>
        <begin position="54"/>
        <end position="105"/>
    </location>
</feature>
<dbReference type="RefSeq" id="WP_158353961.1">
    <property type="nucleotide sequence ID" value="NZ_JAHQCX010000009.1"/>
</dbReference>
<dbReference type="SUPFAM" id="SSF54106">
    <property type="entry name" value="LysM domain"/>
    <property type="match status" value="1"/>
</dbReference>
<protein>
    <submittedName>
        <fullName evidence="2">LysM peptidoglycan-binding domain-containing protein</fullName>
    </submittedName>
</protein>
<dbReference type="CDD" id="cd00118">
    <property type="entry name" value="LysM"/>
    <property type="match status" value="1"/>
</dbReference>
<gene>
    <name evidence="2" type="ORF">KTH90_14380</name>
</gene>